<dbReference type="InterPro" id="IPR036388">
    <property type="entry name" value="WH-like_DNA-bd_sf"/>
</dbReference>
<keyword evidence="3" id="KW-0949">S-adenosyl-L-methionine</keyword>
<dbReference type="PANTHER" id="PTHR11746">
    <property type="entry name" value="O-METHYLTRANSFERASE"/>
    <property type="match status" value="1"/>
</dbReference>
<keyword evidence="1" id="KW-0489">Methyltransferase</keyword>
<accession>A0ABQ9NDW1</accession>
<dbReference type="InterPro" id="IPR029063">
    <property type="entry name" value="SAM-dependent_MTases_sf"/>
</dbReference>
<sequence>MTGREEEEEEDEEAQAELDMWKYIFGFANVAAVKCAIELGVADAIQNHHSPITLYELSNKLGCAPSPLHRIMRFLVHNNIFKQKPIVDGTIGYVQTPLSRRLLGRGENSMESLFLLESSPVMLKPWHFLNDRVRLDGNTAAFEAAHGNDIWKYAAVNPDHSKLIDDAMACHARMDVPRMIERCPEVFDGIKTLVDVGGGNGTTLSMLVKACPWILGINFDLPHVLFTAPEYDGVRHVGGDMFQSVPKADAAFLMWVLHNWNDDECIQILKKCKEAIPKDNGKVIMVEVVVGEAKDDKLEFVRLTLDMVMMAHTDSGKERTSKEWEYILGKAGFSRHTIRPIGEVHSVIEAFP</sequence>
<dbReference type="PROSITE" id="PS51683">
    <property type="entry name" value="SAM_OMT_II"/>
    <property type="match status" value="1"/>
</dbReference>
<evidence type="ECO:0000313" key="7">
    <source>
        <dbReference type="Proteomes" id="UP001174677"/>
    </source>
</evidence>
<dbReference type="CDD" id="cd02440">
    <property type="entry name" value="AdoMet_MTases"/>
    <property type="match status" value="1"/>
</dbReference>
<feature type="domain" description="O-methyltransferase dimerisation" evidence="5">
    <location>
        <begin position="21"/>
        <end position="103"/>
    </location>
</feature>
<dbReference type="EMBL" id="JARPOI010000001">
    <property type="protein sequence ID" value="KAJ9190652.1"/>
    <property type="molecule type" value="Genomic_DNA"/>
</dbReference>
<evidence type="ECO:0000259" key="4">
    <source>
        <dbReference type="Pfam" id="PF00891"/>
    </source>
</evidence>
<dbReference type="PIRSF" id="PIRSF005739">
    <property type="entry name" value="O-mtase"/>
    <property type="match status" value="1"/>
</dbReference>
<dbReference type="Gene3D" id="1.10.10.10">
    <property type="entry name" value="Winged helix-like DNA-binding domain superfamily/Winged helix DNA-binding domain"/>
    <property type="match status" value="1"/>
</dbReference>
<dbReference type="InterPro" id="IPR036390">
    <property type="entry name" value="WH_DNA-bd_sf"/>
</dbReference>
<dbReference type="SUPFAM" id="SSF46785">
    <property type="entry name" value="Winged helix' DNA-binding domain"/>
    <property type="match status" value="1"/>
</dbReference>
<dbReference type="InterPro" id="IPR001077">
    <property type="entry name" value="COMT_C"/>
</dbReference>
<dbReference type="Proteomes" id="UP001174677">
    <property type="component" value="Chromosome 1"/>
</dbReference>
<evidence type="ECO:0000259" key="5">
    <source>
        <dbReference type="Pfam" id="PF08100"/>
    </source>
</evidence>
<dbReference type="SUPFAM" id="SSF53335">
    <property type="entry name" value="S-adenosyl-L-methionine-dependent methyltransferases"/>
    <property type="match status" value="1"/>
</dbReference>
<dbReference type="Pfam" id="PF08100">
    <property type="entry name" value="Dimerisation"/>
    <property type="match status" value="1"/>
</dbReference>
<name>A0ABQ9NDW1_HEVBR</name>
<evidence type="ECO:0000256" key="2">
    <source>
        <dbReference type="ARBA" id="ARBA00022679"/>
    </source>
</evidence>
<protein>
    <submittedName>
        <fullName evidence="6">Uncharacterized protein</fullName>
    </submittedName>
</protein>
<comment type="caution">
    <text evidence="6">The sequence shown here is derived from an EMBL/GenBank/DDBJ whole genome shotgun (WGS) entry which is preliminary data.</text>
</comment>
<dbReference type="InterPro" id="IPR012967">
    <property type="entry name" value="COMT_dimerisation"/>
</dbReference>
<evidence type="ECO:0000256" key="1">
    <source>
        <dbReference type="ARBA" id="ARBA00022603"/>
    </source>
</evidence>
<proteinExistence type="predicted"/>
<reference evidence="6" key="1">
    <citation type="journal article" date="2023" name="Plant Biotechnol. J.">
        <title>Chromosome-level wild Hevea brasiliensis genome provides new tools for genomic-assisted breeding and valuable loci to elevate rubber yield.</title>
        <authorList>
            <person name="Cheng H."/>
            <person name="Song X."/>
            <person name="Hu Y."/>
            <person name="Wu T."/>
            <person name="Yang Q."/>
            <person name="An Z."/>
            <person name="Feng S."/>
            <person name="Deng Z."/>
            <person name="Wu W."/>
            <person name="Zeng X."/>
            <person name="Tu M."/>
            <person name="Wang X."/>
            <person name="Huang H."/>
        </authorList>
    </citation>
    <scope>NUCLEOTIDE SEQUENCE</scope>
    <source>
        <strain evidence="6">MT/VB/25A 57/8</strain>
    </source>
</reference>
<gene>
    <name evidence="6" type="ORF">P3X46_001832</name>
</gene>
<keyword evidence="7" id="KW-1185">Reference proteome</keyword>
<evidence type="ECO:0000313" key="6">
    <source>
        <dbReference type="EMBL" id="KAJ9190652.1"/>
    </source>
</evidence>
<organism evidence="6 7">
    <name type="scientific">Hevea brasiliensis</name>
    <name type="common">Para rubber tree</name>
    <name type="synonym">Siphonia brasiliensis</name>
    <dbReference type="NCBI Taxonomy" id="3981"/>
    <lineage>
        <taxon>Eukaryota</taxon>
        <taxon>Viridiplantae</taxon>
        <taxon>Streptophyta</taxon>
        <taxon>Embryophyta</taxon>
        <taxon>Tracheophyta</taxon>
        <taxon>Spermatophyta</taxon>
        <taxon>Magnoliopsida</taxon>
        <taxon>eudicotyledons</taxon>
        <taxon>Gunneridae</taxon>
        <taxon>Pentapetalae</taxon>
        <taxon>rosids</taxon>
        <taxon>fabids</taxon>
        <taxon>Malpighiales</taxon>
        <taxon>Euphorbiaceae</taxon>
        <taxon>Crotonoideae</taxon>
        <taxon>Micrandreae</taxon>
        <taxon>Hevea</taxon>
    </lineage>
</organism>
<keyword evidence="2" id="KW-0808">Transferase</keyword>
<dbReference type="Gene3D" id="3.40.50.150">
    <property type="entry name" value="Vaccinia Virus protein VP39"/>
    <property type="match status" value="1"/>
</dbReference>
<dbReference type="InterPro" id="IPR016461">
    <property type="entry name" value="COMT-like"/>
</dbReference>
<evidence type="ECO:0000256" key="3">
    <source>
        <dbReference type="ARBA" id="ARBA00022691"/>
    </source>
</evidence>
<feature type="domain" description="O-methyltransferase C-terminal" evidence="4">
    <location>
        <begin position="126"/>
        <end position="334"/>
    </location>
</feature>
<dbReference type="Pfam" id="PF00891">
    <property type="entry name" value="Methyltransf_2"/>
    <property type="match status" value="1"/>
</dbReference>